<protein>
    <submittedName>
        <fullName evidence="1">Uncharacterized protein</fullName>
    </submittedName>
</protein>
<sequence>MELCKILKMLIVNGYEASKNGSDKFIVIIFIQD</sequence>
<reference evidence="1 2" key="1">
    <citation type="submission" date="2022-09" db="EMBL/GenBank/DDBJ databases">
        <title>complete genome sequences of Clostridium tetani str. KHSU-234311-028 isolated from soil.</title>
        <authorList>
            <person name="Sekizuka T."/>
            <person name="Shitada C."/>
            <person name="Takahashi M."/>
            <person name="Kuroda M."/>
        </authorList>
    </citation>
    <scope>NUCLEOTIDE SEQUENCE [LARGE SCALE GENOMIC DNA]</scope>
    <source>
        <strain evidence="1 2">KHSU-234311-028</strain>
    </source>
</reference>
<proteinExistence type="predicted"/>
<gene>
    <name evidence="1" type="ORF">K234311028_04370</name>
</gene>
<name>A0ABC8EAE6_CLOTA</name>
<dbReference type="Proteomes" id="UP001321763">
    <property type="component" value="Chromosome"/>
</dbReference>
<dbReference type="EMBL" id="AP026818">
    <property type="protein sequence ID" value="BDR80191.1"/>
    <property type="molecule type" value="Genomic_DNA"/>
</dbReference>
<organism evidence="1 2">
    <name type="scientific">Clostridium tetani</name>
    <dbReference type="NCBI Taxonomy" id="1513"/>
    <lineage>
        <taxon>Bacteria</taxon>
        <taxon>Bacillati</taxon>
        <taxon>Bacillota</taxon>
        <taxon>Clostridia</taxon>
        <taxon>Eubacteriales</taxon>
        <taxon>Clostridiaceae</taxon>
        <taxon>Clostridium</taxon>
    </lineage>
</organism>
<dbReference type="AlphaFoldDB" id="A0ABC8EAE6"/>
<accession>A0ABC8EAE6</accession>
<evidence type="ECO:0000313" key="2">
    <source>
        <dbReference type="Proteomes" id="UP001321763"/>
    </source>
</evidence>
<evidence type="ECO:0000313" key="1">
    <source>
        <dbReference type="EMBL" id="BDR80191.1"/>
    </source>
</evidence>